<organism evidence="2 3">
    <name type="scientific">Araneus ventricosus</name>
    <name type="common">Orbweaver spider</name>
    <name type="synonym">Epeira ventricosa</name>
    <dbReference type="NCBI Taxonomy" id="182803"/>
    <lineage>
        <taxon>Eukaryota</taxon>
        <taxon>Metazoa</taxon>
        <taxon>Ecdysozoa</taxon>
        <taxon>Arthropoda</taxon>
        <taxon>Chelicerata</taxon>
        <taxon>Arachnida</taxon>
        <taxon>Araneae</taxon>
        <taxon>Araneomorphae</taxon>
        <taxon>Entelegynae</taxon>
        <taxon>Araneoidea</taxon>
        <taxon>Araneidae</taxon>
        <taxon>Araneus</taxon>
    </lineage>
</organism>
<dbReference type="InterPro" id="IPR002347">
    <property type="entry name" value="SDR_fam"/>
</dbReference>
<dbReference type="SUPFAM" id="SSF51735">
    <property type="entry name" value="NAD(P)-binding Rossmann-fold domains"/>
    <property type="match status" value="1"/>
</dbReference>
<dbReference type="InterPro" id="IPR036291">
    <property type="entry name" value="NAD(P)-bd_dom_sf"/>
</dbReference>
<sequence length="266" mass="29228">MDIGKLSILLPWGVLHIIREFFIYVGDNFFPAECTSGAKLHNKTVIITGGNTGIGKETALDLSGRGVMACPKSKTVDGFETHFGVNHLGHFLLTNLLMDRMRASAPARIVNVSSFLYAIGKITLDDINLDRSYNRLLAYTNSKLANVLFTRELAKKLEGTGVTTYCVHPGVINTEISRHFKSGVTRFFWNIIFEKLLNKSPKQGAQATIYCAVDEEVADESGLYYCACKPVDPLAKAKDDECAKALWKLSEDLVASRMPSSAATPS</sequence>
<dbReference type="AlphaFoldDB" id="A0A4Y2D7Q0"/>
<dbReference type="PANTHER" id="PTHR43157:SF31">
    <property type="entry name" value="PHOSPHATIDYLINOSITOL-GLYCAN BIOSYNTHESIS CLASS F PROTEIN"/>
    <property type="match status" value="1"/>
</dbReference>
<evidence type="ECO:0000256" key="1">
    <source>
        <dbReference type="ARBA" id="ARBA00023002"/>
    </source>
</evidence>
<keyword evidence="3" id="KW-1185">Reference proteome</keyword>
<evidence type="ECO:0000313" key="2">
    <source>
        <dbReference type="EMBL" id="GBM12763.1"/>
    </source>
</evidence>
<dbReference type="GO" id="GO:0016491">
    <property type="term" value="F:oxidoreductase activity"/>
    <property type="evidence" value="ECO:0007669"/>
    <property type="project" value="UniProtKB-KW"/>
</dbReference>
<proteinExistence type="predicted"/>
<dbReference type="EMBL" id="BGPR01000319">
    <property type="protein sequence ID" value="GBM12763.1"/>
    <property type="molecule type" value="Genomic_DNA"/>
</dbReference>
<dbReference type="OrthoDB" id="191139at2759"/>
<gene>
    <name evidence="2" type="primary">RDH12</name>
    <name evidence="2" type="ORF">AVEN_247550_1</name>
</gene>
<dbReference type="Gene3D" id="3.40.50.720">
    <property type="entry name" value="NAD(P)-binding Rossmann-like Domain"/>
    <property type="match status" value="2"/>
</dbReference>
<dbReference type="Proteomes" id="UP000499080">
    <property type="component" value="Unassembled WGS sequence"/>
</dbReference>
<dbReference type="PRINTS" id="PR00081">
    <property type="entry name" value="GDHRDH"/>
</dbReference>
<evidence type="ECO:0000313" key="3">
    <source>
        <dbReference type="Proteomes" id="UP000499080"/>
    </source>
</evidence>
<protein>
    <submittedName>
        <fullName evidence="2">Retinol dehydrogenase 12</fullName>
    </submittedName>
</protein>
<reference evidence="2 3" key="1">
    <citation type="journal article" date="2019" name="Sci. Rep.">
        <title>Orb-weaving spider Araneus ventricosus genome elucidates the spidroin gene catalogue.</title>
        <authorList>
            <person name="Kono N."/>
            <person name="Nakamura H."/>
            <person name="Ohtoshi R."/>
            <person name="Moran D.A.P."/>
            <person name="Shinohara A."/>
            <person name="Yoshida Y."/>
            <person name="Fujiwara M."/>
            <person name="Mori M."/>
            <person name="Tomita M."/>
            <person name="Arakawa K."/>
        </authorList>
    </citation>
    <scope>NUCLEOTIDE SEQUENCE [LARGE SCALE GENOMIC DNA]</scope>
</reference>
<dbReference type="PANTHER" id="PTHR43157">
    <property type="entry name" value="PHOSPHATIDYLINOSITOL-GLYCAN BIOSYNTHESIS CLASS F PROTEIN-RELATED"/>
    <property type="match status" value="1"/>
</dbReference>
<comment type="caution">
    <text evidence="2">The sequence shown here is derived from an EMBL/GenBank/DDBJ whole genome shotgun (WGS) entry which is preliminary data.</text>
</comment>
<name>A0A4Y2D7Q0_ARAVE</name>
<dbReference type="Pfam" id="PF00106">
    <property type="entry name" value="adh_short"/>
    <property type="match status" value="1"/>
</dbReference>
<accession>A0A4Y2D7Q0</accession>
<keyword evidence="1" id="KW-0560">Oxidoreductase</keyword>